<keyword evidence="3" id="KW-1133">Transmembrane helix</keyword>
<dbReference type="RefSeq" id="XP_017991209.1">
    <property type="nucleotide sequence ID" value="XM_018136539.1"/>
</dbReference>
<protein>
    <submittedName>
        <fullName evidence="6">Sterol desaturase</fullName>
    </submittedName>
</protein>
<dbReference type="GO" id="GO:0016491">
    <property type="term" value="F:oxidoreductase activity"/>
    <property type="evidence" value="ECO:0007669"/>
    <property type="project" value="InterPro"/>
</dbReference>
<evidence type="ECO:0000256" key="3">
    <source>
        <dbReference type="ARBA" id="ARBA00022989"/>
    </source>
</evidence>
<evidence type="ECO:0000313" key="6">
    <source>
        <dbReference type="EMBL" id="KOS13577.1"/>
    </source>
</evidence>
<dbReference type="VEuPathDB" id="FungiDB:Malapachy_2045"/>
<feature type="domain" description="Fatty acid hydroxylase" evidence="5">
    <location>
        <begin position="1"/>
        <end position="136"/>
    </location>
</feature>
<dbReference type="GO" id="GO:0016020">
    <property type="term" value="C:membrane"/>
    <property type="evidence" value="ECO:0007669"/>
    <property type="project" value="UniProtKB-SubCell"/>
</dbReference>
<dbReference type="InterPro" id="IPR050307">
    <property type="entry name" value="Sterol_Desaturase_Related"/>
</dbReference>
<sequence>MDFIYYWVHRATHEVEWLWKFHQKHHTTKHPCPFLLAYADEIQEVFDLIGTPSLTYALYPVPFDVLYIWSLFLVAIEAMGHSGVRLYFPGLLTFGILRPVECDITVEDHDLHHRYGWKQSYNYGKQTMLWDQLFGTKAERLETSYDNVDWNNVCDV</sequence>
<evidence type="ECO:0000256" key="2">
    <source>
        <dbReference type="ARBA" id="ARBA00022692"/>
    </source>
</evidence>
<dbReference type="Pfam" id="PF04116">
    <property type="entry name" value="FA_hydroxylase"/>
    <property type="match status" value="1"/>
</dbReference>
<evidence type="ECO:0000256" key="1">
    <source>
        <dbReference type="ARBA" id="ARBA00004370"/>
    </source>
</evidence>
<keyword evidence="2" id="KW-0812">Transmembrane</keyword>
<proteinExistence type="predicted"/>
<dbReference type="AlphaFoldDB" id="A0A0M8MNC8"/>
<comment type="subcellular location">
    <subcellularLocation>
        <location evidence="1">Membrane</location>
    </subcellularLocation>
</comment>
<comment type="caution">
    <text evidence="6">The sequence shown here is derived from an EMBL/GenBank/DDBJ whole genome shotgun (WGS) entry which is preliminary data.</text>
</comment>
<organism evidence="6 7">
    <name type="scientific">Malassezia pachydermatis</name>
    <dbReference type="NCBI Taxonomy" id="77020"/>
    <lineage>
        <taxon>Eukaryota</taxon>
        <taxon>Fungi</taxon>
        <taxon>Dikarya</taxon>
        <taxon>Basidiomycota</taxon>
        <taxon>Ustilaginomycotina</taxon>
        <taxon>Malasseziomycetes</taxon>
        <taxon>Malasseziales</taxon>
        <taxon>Malasseziaceae</taxon>
        <taxon>Malassezia</taxon>
    </lineage>
</organism>
<dbReference type="InterPro" id="IPR006694">
    <property type="entry name" value="Fatty_acid_hydroxylase"/>
</dbReference>
<name>A0A0M8MNC8_9BASI</name>
<dbReference type="OrthoDB" id="6354873at2759"/>
<evidence type="ECO:0000256" key="4">
    <source>
        <dbReference type="ARBA" id="ARBA00023136"/>
    </source>
</evidence>
<gene>
    <name evidence="6" type="ORF">Malapachy_2045</name>
</gene>
<dbReference type="STRING" id="77020.A0A0M8MNC8"/>
<accession>A0A0M8MNC8</accession>
<dbReference type="GeneID" id="28728414"/>
<evidence type="ECO:0000259" key="5">
    <source>
        <dbReference type="Pfam" id="PF04116"/>
    </source>
</evidence>
<keyword evidence="4" id="KW-0472">Membrane</keyword>
<dbReference type="GO" id="GO:0008610">
    <property type="term" value="P:lipid biosynthetic process"/>
    <property type="evidence" value="ECO:0007669"/>
    <property type="project" value="InterPro"/>
</dbReference>
<dbReference type="GO" id="GO:0005506">
    <property type="term" value="F:iron ion binding"/>
    <property type="evidence" value="ECO:0007669"/>
    <property type="project" value="InterPro"/>
</dbReference>
<evidence type="ECO:0000313" key="7">
    <source>
        <dbReference type="Proteomes" id="UP000037751"/>
    </source>
</evidence>
<dbReference type="EMBL" id="LGAV01000005">
    <property type="protein sequence ID" value="KOS13577.1"/>
    <property type="molecule type" value="Genomic_DNA"/>
</dbReference>
<keyword evidence="7" id="KW-1185">Reference proteome</keyword>
<reference evidence="6 7" key="1">
    <citation type="submission" date="2015-07" db="EMBL/GenBank/DDBJ databases">
        <title>Draft Genome Sequence of Malassezia furfur CBS1878 and Malassezia pachydermatis CBS1879.</title>
        <authorList>
            <person name="Triana S."/>
            <person name="Ohm R."/>
            <person name="Gonzalez A."/>
            <person name="DeCock H."/>
            <person name="Restrepo S."/>
            <person name="Celis A."/>
        </authorList>
    </citation>
    <scope>NUCLEOTIDE SEQUENCE [LARGE SCALE GENOMIC DNA]</scope>
    <source>
        <strain evidence="6 7">CBS 1879</strain>
    </source>
</reference>
<dbReference type="Proteomes" id="UP000037751">
    <property type="component" value="Unassembled WGS sequence"/>
</dbReference>
<dbReference type="PANTHER" id="PTHR11863">
    <property type="entry name" value="STEROL DESATURASE"/>
    <property type="match status" value="1"/>
</dbReference>